<dbReference type="EMBL" id="RBIN01000004">
    <property type="protein sequence ID" value="RKR04366.1"/>
    <property type="molecule type" value="Genomic_DNA"/>
</dbReference>
<dbReference type="InterPro" id="IPR018648">
    <property type="entry name" value="DUF2076"/>
</dbReference>
<dbReference type="Proteomes" id="UP000281975">
    <property type="component" value="Unassembled WGS sequence"/>
</dbReference>
<feature type="compositionally biased region" description="Low complexity" evidence="1">
    <location>
        <begin position="198"/>
        <end position="211"/>
    </location>
</feature>
<gene>
    <name evidence="2" type="ORF">C7446_1572</name>
</gene>
<feature type="compositionally biased region" description="Low complexity" evidence="1">
    <location>
        <begin position="178"/>
        <end position="189"/>
    </location>
</feature>
<feature type="region of interest" description="Disordered" evidence="1">
    <location>
        <begin position="69"/>
        <end position="129"/>
    </location>
</feature>
<keyword evidence="3" id="KW-1185">Reference proteome</keyword>
<evidence type="ECO:0000313" key="2">
    <source>
        <dbReference type="EMBL" id="RKR04366.1"/>
    </source>
</evidence>
<evidence type="ECO:0000256" key="1">
    <source>
        <dbReference type="SAM" id="MobiDB-lite"/>
    </source>
</evidence>
<sequence length="220" mass="22804">MASEEQRLIDDLFARLKSAETHTGERDTDAEQRIAEHVRQQPAAPYYMAQTILMQEAALKRLQSRVEQLEQENREQRSSGGFLAGLFGAGGKSEGRATQHPTGAPASQPGWGARAEPGQSGRGVGSGMSGRGGGFLGGALQTAAGVAGGVMLGNLLMDMFGHHQPEEMAGVLDDPAAEHAGAAAGGNDPEAADDPDDAAGFTDTGFDGLPGLDDDGFDEL</sequence>
<organism evidence="2 3">
    <name type="scientific">Kushneria sinocarnis</name>
    <dbReference type="NCBI Taxonomy" id="595502"/>
    <lineage>
        <taxon>Bacteria</taxon>
        <taxon>Pseudomonadati</taxon>
        <taxon>Pseudomonadota</taxon>
        <taxon>Gammaproteobacteria</taxon>
        <taxon>Oceanospirillales</taxon>
        <taxon>Halomonadaceae</taxon>
        <taxon>Kushneria</taxon>
    </lineage>
</organism>
<dbReference type="OrthoDB" id="122910at2"/>
<feature type="compositionally biased region" description="Gly residues" evidence="1">
    <location>
        <begin position="120"/>
        <end position="129"/>
    </location>
</feature>
<name>A0A420WXA4_9GAMM</name>
<evidence type="ECO:0008006" key="4">
    <source>
        <dbReference type="Google" id="ProtNLM"/>
    </source>
</evidence>
<protein>
    <recommendedName>
        <fullName evidence="4">DUF2076 family protein</fullName>
    </recommendedName>
</protein>
<dbReference type="RefSeq" id="WP_121172529.1">
    <property type="nucleotide sequence ID" value="NZ_RBIN01000004.1"/>
</dbReference>
<accession>A0A420WXA4</accession>
<evidence type="ECO:0000313" key="3">
    <source>
        <dbReference type="Proteomes" id="UP000281975"/>
    </source>
</evidence>
<dbReference type="Pfam" id="PF09849">
    <property type="entry name" value="DUF2076"/>
    <property type="match status" value="1"/>
</dbReference>
<proteinExistence type="predicted"/>
<feature type="region of interest" description="Disordered" evidence="1">
    <location>
        <begin position="172"/>
        <end position="220"/>
    </location>
</feature>
<dbReference type="AlphaFoldDB" id="A0A420WXA4"/>
<comment type="caution">
    <text evidence="2">The sequence shown here is derived from an EMBL/GenBank/DDBJ whole genome shotgun (WGS) entry which is preliminary data.</text>
</comment>
<reference evidence="2 3" key="1">
    <citation type="submission" date="2018-10" db="EMBL/GenBank/DDBJ databases">
        <title>Genomic Encyclopedia of Type Strains, Phase IV (KMG-IV): sequencing the most valuable type-strain genomes for metagenomic binning, comparative biology and taxonomic classification.</title>
        <authorList>
            <person name="Goeker M."/>
        </authorList>
    </citation>
    <scope>NUCLEOTIDE SEQUENCE [LARGE SCALE GENOMIC DNA]</scope>
    <source>
        <strain evidence="2 3">DSM 23229</strain>
    </source>
</reference>